<proteinExistence type="predicted"/>
<feature type="coiled-coil region" evidence="1">
    <location>
        <begin position="557"/>
        <end position="587"/>
    </location>
</feature>
<organism evidence="3 4">
    <name type="scientific">Mesorhizobium zhangyense</name>
    <dbReference type="NCBI Taxonomy" id="1776730"/>
    <lineage>
        <taxon>Bacteria</taxon>
        <taxon>Pseudomonadati</taxon>
        <taxon>Pseudomonadota</taxon>
        <taxon>Alphaproteobacteria</taxon>
        <taxon>Hyphomicrobiales</taxon>
        <taxon>Phyllobacteriaceae</taxon>
        <taxon>Mesorhizobium</taxon>
    </lineage>
</organism>
<dbReference type="EMBL" id="JAAKZG010000023">
    <property type="protein sequence ID" value="NGN44989.1"/>
    <property type="molecule type" value="Genomic_DNA"/>
</dbReference>
<name>A0A7C9VGM3_9HYPH</name>
<comment type="caution">
    <text evidence="3">The sequence shown here is derived from an EMBL/GenBank/DDBJ whole genome shotgun (WGS) entry which is preliminary data.</text>
</comment>
<dbReference type="InterPro" id="IPR009628">
    <property type="entry name" value="Phage_tape_measure_N"/>
</dbReference>
<keyword evidence="1" id="KW-0175">Coiled coil</keyword>
<dbReference type="RefSeq" id="WP_165121362.1">
    <property type="nucleotide sequence ID" value="NZ_JAAKZG010000023.1"/>
</dbReference>
<sequence>MTGKDDDLLISVSTDLTTIKRQLRQLGQDITASTSGYTKSFDAFGKSIDQSMSPVQKRINDLVGIPVASKVKEWQGALAHSSVEMGKFGATSKLTANQMLNLSRQGNDVITMFALGAPPMQIFASQAGQIYDALENGPRGLRGSLKAVGDGVLGLVTRFPLATAAAAAAAVAIAAYAIAGGSDIKSLDDIVKSHDGNIKLLGDAWDEASAKKRNYAALSVNSVNALNEKDVQDARDLLATQIKGIFDEVYRTVGGGGGGQGPLQRVIQSQFEPFEQALSDLAKNSDVKAFISQIDAIAEINPKLSSARDSLRDLALQAAITAATLPGLAQKADEVGNEIDKFDRAMANVSSKPLQDALQDIFDKAKDGKLSIDEINAAIADLERANPSFAGIISALHGIISEARGASQAVADAYAASAGGSPNGRHVNRIQIATERSIQSALYRGTDITPTPAPNREDLGAEYDKAVARANKKSRTNAPAKTADDRFFEDIEAIRQRTAALAQETAMVGASFEAQTKRKTAFDLEQQALKQVREEARKKGDQDWQNAKLTDEQIAKINEVSDAYARQAEALRKAEEAQQDLQEWMNVGRDATRGFIDDLISGASAGDAFANVLKKIGDQLLELAMNDLFGRGNGNGFGLIGQVFGIGGGGGGGFASGGSDPWAGLRFDKGGYTGPGGKYQPAGIVHKGEYVFDAETTKRIGVDNLRKMQGYANGGLVGAPSMPRIHSPANQNNGPSMTFAPVIDARGADAAAVDRLQKVVAKQQMEFESRVKMIVKGRPNGRW</sequence>
<evidence type="ECO:0000313" key="3">
    <source>
        <dbReference type="EMBL" id="NGN44989.1"/>
    </source>
</evidence>
<dbReference type="Proteomes" id="UP000481252">
    <property type="component" value="Unassembled WGS sequence"/>
</dbReference>
<keyword evidence="4" id="KW-1185">Reference proteome</keyword>
<dbReference type="AlphaFoldDB" id="A0A7C9VGM3"/>
<reference evidence="3 4" key="1">
    <citation type="submission" date="2020-02" db="EMBL/GenBank/DDBJ databases">
        <title>Genome sequence of the type strain CGMCC 1.15528 of Mesorhizobium zhangyense.</title>
        <authorList>
            <person name="Gao J."/>
            <person name="Sun J."/>
        </authorList>
    </citation>
    <scope>NUCLEOTIDE SEQUENCE [LARGE SCALE GENOMIC DNA]</scope>
    <source>
        <strain evidence="3 4">CGMCC 1.15528</strain>
    </source>
</reference>
<evidence type="ECO:0000313" key="4">
    <source>
        <dbReference type="Proteomes" id="UP000481252"/>
    </source>
</evidence>
<evidence type="ECO:0000259" key="2">
    <source>
        <dbReference type="Pfam" id="PF06791"/>
    </source>
</evidence>
<dbReference type="Pfam" id="PF06791">
    <property type="entry name" value="TMP_2"/>
    <property type="match status" value="1"/>
</dbReference>
<accession>A0A7C9VGM3</accession>
<gene>
    <name evidence="3" type="ORF">G6N74_28435</name>
</gene>
<evidence type="ECO:0000256" key="1">
    <source>
        <dbReference type="SAM" id="Coils"/>
    </source>
</evidence>
<protein>
    <recommendedName>
        <fullName evidence="2">Bacteriophage tail tape measure N-terminal domain-containing protein</fullName>
    </recommendedName>
</protein>
<feature type="domain" description="Bacteriophage tail tape measure N-terminal" evidence="2">
    <location>
        <begin position="85"/>
        <end position="180"/>
    </location>
</feature>